<gene>
    <name evidence="6" type="ORF">GIY30_08625</name>
</gene>
<reference evidence="6 7" key="1">
    <citation type="submission" date="2019-11" db="EMBL/GenBank/DDBJ databases">
        <title>Gordonia sp. nov., a novel actinobacterium isolated from mangrove soil in Hainan.</title>
        <authorList>
            <person name="Huang X."/>
            <person name="Xie Y."/>
            <person name="Chu X."/>
            <person name="Xiao K."/>
        </authorList>
    </citation>
    <scope>NUCLEOTIDE SEQUENCE [LARGE SCALE GENOMIC DNA]</scope>
    <source>
        <strain evidence="6 7">HNM0687</strain>
    </source>
</reference>
<dbReference type="RefSeq" id="WP_160901608.1">
    <property type="nucleotide sequence ID" value="NZ_CP102850.1"/>
</dbReference>
<evidence type="ECO:0000256" key="1">
    <source>
        <dbReference type="ARBA" id="ARBA00004370"/>
    </source>
</evidence>
<dbReference type="InterPro" id="IPR007593">
    <property type="entry name" value="CD225/Dispanin_fam"/>
</dbReference>
<comment type="caution">
    <text evidence="6">The sequence shown here is derived from an EMBL/GenBank/DDBJ whole genome shotgun (WGS) entry which is preliminary data.</text>
</comment>
<evidence type="ECO:0000313" key="6">
    <source>
        <dbReference type="EMBL" id="MXP21413.1"/>
    </source>
</evidence>
<accession>A0A6L7GP72</accession>
<evidence type="ECO:0000313" key="7">
    <source>
        <dbReference type="Proteomes" id="UP000475545"/>
    </source>
</evidence>
<organism evidence="6 7">
    <name type="scientific">Gordonia mangrovi</name>
    <dbReference type="NCBI Taxonomy" id="2665643"/>
    <lineage>
        <taxon>Bacteria</taxon>
        <taxon>Bacillati</taxon>
        <taxon>Actinomycetota</taxon>
        <taxon>Actinomycetes</taxon>
        <taxon>Mycobacteriales</taxon>
        <taxon>Gordoniaceae</taxon>
        <taxon>Gordonia</taxon>
    </lineage>
</organism>
<feature type="transmembrane region" description="Helical" evidence="5">
    <location>
        <begin position="87"/>
        <end position="109"/>
    </location>
</feature>
<evidence type="ECO:0000256" key="2">
    <source>
        <dbReference type="ARBA" id="ARBA00022692"/>
    </source>
</evidence>
<evidence type="ECO:0000256" key="5">
    <source>
        <dbReference type="SAM" id="Phobius"/>
    </source>
</evidence>
<comment type="subcellular location">
    <subcellularLocation>
        <location evidence="1">Membrane</location>
    </subcellularLocation>
</comment>
<keyword evidence="2 5" id="KW-0812">Transmembrane</keyword>
<protein>
    <submittedName>
        <fullName evidence="6">CD225/dispanin family protein</fullName>
    </submittedName>
</protein>
<dbReference type="Proteomes" id="UP000475545">
    <property type="component" value="Unassembled WGS sequence"/>
</dbReference>
<evidence type="ECO:0000256" key="3">
    <source>
        <dbReference type="ARBA" id="ARBA00022989"/>
    </source>
</evidence>
<dbReference type="Pfam" id="PF04505">
    <property type="entry name" value="CD225"/>
    <property type="match status" value="1"/>
</dbReference>
<keyword evidence="7" id="KW-1185">Reference proteome</keyword>
<sequence length="118" mass="12699">MYPSQSPSTPHRPFMMAPPMPPMSPRVTAPMPATNAGWAVAAMIFFWPLAFAAFAHSSKVTGLWLSGDHAAAQDAADRAKRLGKISLLLWAILSVAFIVLYVAMIAEIISSASSVSYY</sequence>
<proteinExistence type="predicted"/>
<dbReference type="EMBL" id="WMBR01000002">
    <property type="protein sequence ID" value="MXP21413.1"/>
    <property type="molecule type" value="Genomic_DNA"/>
</dbReference>
<dbReference type="GO" id="GO:0016020">
    <property type="term" value="C:membrane"/>
    <property type="evidence" value="ECO:0007669"/>
    <property type="project" value="UniProtKB-SubCell"/>
</dbReference>
<dbReference type="AlphaFoldDB" id="A0A6L7GP72"/>
<keyword evidence="3 5" id="KW-1133">Transmembrane helix</keyword>
<name>A0A6L7GP72_9ACTN</name>
<evidence type="ECO:0000256" key="4">
    <source>
        <dbReference type="ARBA" id="ARBA00023136"/>
    </source>
</evidence>
<keyword evidence="4 5" id="KW-0472">Membrane</keyword>